<evidence type="ECO:0008006" key="4">
    <source>
        <dbReference type="Google" id="ProtNLM"/>
    </source>
</evidence>
<accession>A0A450U091</accession>
<proteinExistence type="predicted"/>
<evidence type="ECO:0000313" key="1">
    <source>
        <dbReference type="EMBL" id="VFJ75609.1"/>
    </source>
</evidence>
<dbReference type="AlphaFoldDB" id="A0A450U091"/>
<dbReference type="InterPro" id="IPR024524">
    <property type="entry name" value="DUF3800"/>
</dbReference>
<evidence type="ECO:0000313" key="2">
    <source>
        <dbReference type="EMBL" id="VFJ75717.1"/>
    </source>
</evidence>
<dbReference type="EMBL" id="CAADFL010000873">
    <property type="protein sequence ID" value="VFK22644.1"/>
    <property type="molecule type" value="Genomic_DNA"/>
</dbReference>
<sequence>MLVLIDESGDPGFKLARGSSPFFVVAMVLFRDFEEAERARLAIRDGRESLRVKPEFKFNKASDPVRDGFFELVLPFDFRVRALVVDKARIYSTNLREETERFYNYFVKLLMKHDHGALIDAHVKIDGSGNRPFQREMKRYLRQQLGPGKIRSFKFADSRRDSLIQLADMAAGAIARSYREGDRTRHNRWRRALEPKIEDVWEFR</sequence>
<dbReference type="EMBL" id="CAADEZ010000865">
    <property type="protein sequence ID" value="VFJ75717.1"/>
    <property type="molecule type" value="Genomic_DNA"/>
</dbReference>
<reference evidence="2" key="1">
    <citation type="submission" date="2019-02" db="EMBL/GenBank/DDBJ databases">
        <authorList>
            <person name="Gruber-Vodicka R. H."/>
            <person name="Seah K. B. B."/>
        </authorList>
    </citation>
    <scope>NUCLEOTIDE SEQUENCE</scope>
    <source>
        <strain evidence="2">BECK_BZ163</strain>
        <strain evidence="3">BECK_BZ164</strain>
        <strain evidence="1">BECK_BZ165</strain>
    </source>
</reference>
<dbReference type="EMBL" id="CAADFA010000860">
    <property type="protein sequence ID" value="VFJ75609.1"/>
    <property type="molecule type" value="Genomic_DNA"/>
</dbReference>
<protein>
    <recommendedName>
        <fullName evidence="4">DUF3800 domain-containing protein</fullName>
    </recommendedName>
</protein>
<organism evidence="2">
    <name type="scientific">Candidatus Kentrum sp. FM</name>
    <dbReference type="NCBI Taxonomy" id="2126340"/>
    <lineage>
        <taxon>Bacteria</taxon>
        <taxon>Pseudomonadati</taxon>
        <taxon>Pseudomonadota</taxon>
        <taxon>Gammaproteobacteria</taxon>
        <taxon>Candidatus Kentrum</taxon>
    </lineage>
</organism>
<dbReference type="Pfam" id="PF12686">
    <property type="entry name" value="DUF3800"/>
    <property type="match status" value="1"/>
</dbReference>
<name>A0A450U091_9GAMM</name>
<gene>
    <name evidence="2" type="ORF">BECKFM1743A_GA0114220_108653</name>
    <name evidence="3" type="ORF">BECKFM1743B_GA0114221_108731</name>
    <name evidence="1" type="ORF">BECKFM1743C_GA0114222_108602</name>
</gene>
<evidence type="ECO:0000313" key="3">
    <source>
        <dbReference type="EMBL" id="VFK22644.1"/>
    </source>
</evidence>